<evidence type="ECO:0000256" key="8">
    <source>
        <dbReference type="ARBA" id="ARBA00062767"/>
    </source>
</evidence>
<dbReference type="PANTHER" id="PTHR11995">
    <property type="entry name" value="NADH DEHYDROGENASE"/>
    <property type="match status" value="1"/>
</dbReference>
<keyword evidence="13" id="KW-0830">Ubiquinone</keyword>
<reference evidence="13" key="1">
    <citation type="submission" date="2020-02" db="EMBL/GenBank/DDBJ databases">
        <authorList>
            <person name="Meier V. D."/>
        </authorList>
    </citation>
    <scope>NUCLEOTIDE SEQUENCE</scope>
    <source>
        <strain evidence="13">AVDCRST_MAG02</strain>
    </source>
</reference>
<feature type="binding site" evidence="9">
    <location>
        <position position="101"/>
    </location>
    <ligand>
        <name>[4Fe-4S] cluster</name>
        <dbReference type="ChEBI" id="CHEBI:49883"/>
    </ligand>
</feature>
<evidence type="ECO:0000256" key="7">
    <source>
        <dbReference type="ARBA" id="ARBA00059953"/>
    </source>
</evidence>
<keyword evidence="9 10" id="KW-0479">Metal-binding</keyword>
<dbReference type="SUPFAM" id="SSF56770">
    <property type="entry name" value="HydA/Nqo6-like"/>
    <property type="match status" value="1"/>
</dbReference>
<evidence type="ECO:0000256" key="9">
    <source>
        <dbReference type="HAMAP-Rule" id="MF_01356"/>
    </source>
</evidence>
<name>A0A6J4S4Y1_9ACTN</name>
<comment type="similarity">
    <text evidence="1 9 10">Belongs to the complex I 20 kDa subunit family.</text>
</comment>
<evidence type="ECO:0000256" key="10">
    <source>
        <dbReference type="RuleBase" id="RU004464"/>
    </source>
</evidence>
<comment type="catalytic activity">
    <reaction evidence="9">
        <text>a quinone + NADH + 5 H(+)(in) = a quinol + NAD(+) + 4 H(+)(out)</text>
        <dbReference type="Rhea" id="RHEA:57888"/>
        <dbReference type="ChEBI" id="CHEBI:15378"/>
        <dbReference type="ChEBI" id="CHEBI:24646"/>
        <dbReference type="ChEBI" id="CHEBI:57540"/>
        <dbReference type="ChEBI" id="CHEBI:57945"/>
        <dbReference type="ChEBI" id="CHEBI:132124"/>
    </reaction>
</comment>
<dbReference type="GO" id="GO:0048038">
    <property type="term" value="F:quinone binding"/>
    <property type="evidence" value="ECO:0007669"/>
    <property type="project" value="UniProtKB-KW"/>
</dbReference>
<dbReference type="Pfam" id="PF01058">
    <property type="entry name" value="Oxidored_q6"/>
    <property type="match status" value="1"/>
</dbReference>
<keyword evidence="9 10" id="KW-0411">Iron-sulfur</keyword>
<feature type="region of interest" description="Disordered" evidence="11">
    <location>
        <begin position="229"/>
        <end position="271"/>
    </location>
</feature>
<dbReference type="NCBIfam" id="TIGR01957">
    <property type="entry name" value="nuoB_fam"/>
    <property type="match status" value="1"/>
</dbReference>
<dbReference type="GO" id="GO:0045271">
    <property type="term" value="C:respiratory chain complex I"/>
    <property type="evidence" value="ECO:0007669"/>
    <property type="project" value="TreeGrafter"/>
</dbReference>
<evidence type="ECO:0000256" key="5">
    <source>
        <dbReference type="ARBA" id="ARBA00022967"/>
    </source>
</evidence>
<dbReference type="FunFam" id="3.40.50.12280:FF:000002">
    <property type="entry name" value="NADH-quinone oxidoreductase subunit B"/>
    <property type="match status" value="1"/>
</dbReference>
<keyword evidence="6 9" id="KW-0520">NAD</keyword>
<evidence type="ECO:0000256" key="1">
    <source>
        <dbReference type="ARBA" id="ARBA00009173"/>
    </source>
</evidence>
<proteinExistence type="inferred from homology"/>
<evidence type="ECO:0000313" key="13">
    <source>
        <dbReference type="EMBL" id="CAA9483660.1"/>
    </source>
</evidence>
<feature type="domain" description="NADH:ubiquinone oxidoreductase-like 20kDa subunit" evidence="12">
    <location>
        <begin position="35"/>
        <end position="144"/>
    </location>
</feature>
<feature type="compositionally biased region" description="Basic and acidic residues" evidence="11">
    <location>
        <begin position="229"/>
        <end position="242"/>
    </location>
</feature>
<accession>A0A6J4S4Y1</accession>
<comment type="subcellular location">
    <subcellularLocation>
        <location evidence="9">Cell membrane</location>
        <topology evidence="9">Peripheral membrane protein</topology>
        <orientation evidence="9">Cytoplasmic side</orientation>
    </subcellularLocation>
</comment>
<dbReference type="PANTHER" id="PTHR11995:SF14">
    <property type="entry name" value="NADH DEHYDROGENASE [UBIQUINONE] IRON-SULFUR PROTEIN 7, MITOCHONDRIAL"/>
    <property type="match status" value="1"/>
</dbReference>
<evidence type="ECO:0000256" key="6">
    <source>
        <dbReference type="ARBA" id="ARBA00023027"/>
    </source>
</evidence>
<gene>
    <name evidence="9" type="primary">nuoB</name>
    <name evidence="13" type="ORF">AVDCRST_MAG02-4837</name>
</gene>
<keyword evidence="9" id="KW-0472">Membrane</keyword>
<keyword evidence="13" id="KW-0560">Oxidoreductase</keyword>
<evidence type="ECO:0000259" key="12">
    <source>
        <dbReference type="Pfam" id="PF01058"/>
    </source>
</evidence>
<keyword evidence="9 10" id="KW-0408">Iron</keyword>
<dbReference type="GO" id="GO:0005886">
    <property type="term" value="C:plasma membrane"/>
    <property type="evidence" value="ECO:0007669"/>
    <property type="project" value="UniProtKB-SubCell"/>
</dbReference>
<dbReference type="AlphaFoldDB" id="A0A6J4S4Y1"/>
<dbReference type="InterPro" id="IPR006137">
    <property type="entry name" value="NADH_UbQ_OxRdtase-like_20kDa"/>
</dbReference>
<keyword evidence="5 9" id="KW-1278">Translocase</keyword>
<dbReference type="GO" id="GO:0005506">
    <property type="term" value="F:iron ion binding"/>
    <property type="evidence" value="ECO:0007669"/>
    <property type="project" value="UniProtKB-UniRule"/>
</dbReference>
<dbReference type="PROSITE" id="PS01150">
    <property type="entry name" value="COMPLEX1_20K"/>
    <property type="match status" value="1"/>
</dbReference>
<keyword evidence="4 9" id="KW-0874">Quinone</keyword>
<dbReference type="GO" id="GO:0009060">
    <property type="term" value="P:aerobic respiration"/>
    <property type="evidence" value="ECO:0007669"/>
    <property type="project" value="TreeGrafter"/>
</dbReference>
<dbReference type="Gene3D" id="3.40.50.12280">
    <property type="match status" value="1"/>
</dbReference>
<keyword evidence="3 9" id="KW-0004">4Fe-4S</keyword>
<evidence type="ECO:0000256" key="11">
    <source>
        <dbReference type="SAM" id="MobiDB-lite"/>
    </source>
</evidence>
<feature type="compositionally biased region" description="Low complexity" evidence="11">
    <location>
        <begin position="243"/>
        <end position="255"/>
    </location>
</feature>
<evidence type="ECO:0000256" key="4">
    <source>
        <dbReference type="ARBA" id="ARBA00022719"/>
    </source>
</evidence>
<keyword evidence="9" id="KW-1003">Cell membrane</keyword>
<dbReference type="InterPro" id="IPR006138">
    <property type="entry name" value="NADH_UQ_OxRdtase_20Kd_su"/>
</dbReference>
<feature type="binding site" evidence="9">
    <location>
        <position position="35"/>
    </location>
    <ligand>
        <name>[4Fe-4S] cluster</name>
        <dbReference type="ChEBI" id="CHEBI:49883"/>
    </ligand>
</feature>
<dbReference type="HAMAP" id="MF_01356">
    <property type="entry name" value="NDH1_NuoB"/>
    <property type="match status" value="1"/>
</dbReference>
<feature type="binding site" evidence="9">
    <location>
        <position position="131"/>
    </location>
    <ligand>
        <name>[4Fe-4S] cluster</name>
        <dbReference type="ChEBI" id="CHEBI:49883"/>
    </ligand>
</feature>
<evidence type="ECO:0000256" key="3">
    <source>
        <dbReference type="ARBA" id="ARBA00022485"/>
    </source>
</evidence>
<dbReference type="GO" id="GO:0015990">
    <property type="term" value="P:electron transport coupled proton transport"/>
    <property type="evidence" value="ECO:0007669"/>
    <property type="project" value="TreeGrafter"/>
</dbReference>
<feature type="binding site" evidence="9">
    <location>
        <position position="36"/>
    </location>
    <ligand>
        <name>[4Fe-4S] cluster</name>
        <dbReference type="ChEBI" id="CHEBI:49883"/>
    </ligand>
</feature>
<keyword evidence="2 9" id="KW-0813">Transport</keyword>
<dbReference type="GO" id="GO:0051539">
    <property type="term" value="F:4 iron, 4 sulfur cluster binding"/>
    <property type="evidence" value="ECO:0007669"/>
    <property type="project" value="UniProtKB-KW"/>
</dbReference>
<protein>
    <recommendedName>
        <fullName evidence="9">NADH-quinone oxidoreductase subunit B</fullName>
        <ecNumber evidence="9">7.1.1.-</ecNumber>
    </recommendedName>
    <alternativeName>
        <fullName evidence="9">NADH dehydrogenase I subunit B</fullName>
    </alternativeName>
    <alternativeName>
        <fullName evidence="9">NDH-1 subunit B</fullName>
    </alternativeName>
</protein>
<comment type="function">
    <text evidence="7 9">NDH-1 shuttles electrons from NADH, via FMN and iron-sulfur (Fe-S) centers, to quinones in the respiratory chain. The immediate electron acceptor for the enzyme in this species is believed to be a menaquinone. Couples the redox reaction to proton translocation (for every two electrons transferred, four hydrogen ions are translocated across the cytoplasmic membrane), and thus conserves the redox energy in a proton gradient.</text>
</comment>
<dbReference type="NCBIfam" id="NF005012">
    <property type="entry name" value="PRK06411.1"/>
    <property type="match status" value="1"/>
</dbReference>
<dbReference type="EC" id="7.1.1.-" evidence="9"/>
<dbReference type="EMBL" id="CADCVH010000131">
    <property type="protein sequence ID" value="CAA9483660.1"/>
    <property type="molecule type" value="Genomic_DNA"/>
</dbReference>
<dbReference type="GO" id="GO:0050136">
    <property type="term" value="F:NADH dehydrogenase (quinone) (non-electrogenic) activity"/>
    <property type="evidence" value="ECO:0007669"/>
    <property type="project" value="UniProtKB-UniRule"/>
</dbReference>
<comment type="cofactor">
    <cofactor evidence="9">
        <name>[4Fe-4S] cluster</name>
        <dbReference type="ChEBI" id="CHEBI:49883"/>
    </cofactor>
    <text evidence="9">Binds 1 [4Fe-4S] cluster.</text>
</comment>
<dbReference type="GO" id="GO:0008137">
    <property type="term" value="F:NADH dehydrogenase (ubiquinone) activity"/>
    <property type="evidence" value="ECO:0007669"/>
    <property type="project" value="InterPro"/>
</dbReference>
<sequence length="271" mass="29686">MQQFNEPNMLTTSTDKLFNWARKNSLWPLQFGLACCAIEMMSTGMAHNDLDRFGAGFFTASPRQADVMIVSGTVSTKMAERMTRLYEQMPEPKWVIAMGACAISGGPFLDGYSVLMGADRVIPVDVYVPGCPPRPEALIFGIMTLQKKIERDQQVGYNRPRPSLVDDDGNVMEYLPEREYTDISAGKAPRLEGIRPLDRTYVFERKGMPPASQTDVGWIPSDVKKKLKEEARAKKAAEKEAADGGTATATAEAGGQKNGSPEEPADPKGTA</sequence>
<comment type="subunit">
    <text evidence="8 9">NDH-1 is composed of 14 different subunits. Subunits NuoB, C, D, E, F, and G constitute the peripheral sector of the complex.</text>
</comment>
<evidence type="ECO:0000256" key="2">
    <source>
        <dbReference type="ARBA" id="ARBA00022448"/>
    </source>
</evidence>
<organism evidence="13">
    <name type="scientific">uncultured Rubrobacteraceae bacterium</name>
    <dbReference type="NCBI Taxonomy" id="349277"/>
    <lineage>
        <taxon>Bacteria</taxon>
        <taxon>Bacillati</taxon>
        <taxon>Actinomycetota</taxon>
        <taxon>Rubrobacteria</taxon>
        <taxon>Rubrobacterales</taxon>
        <taxon>Rubrobacteraceae</taxon>
        <taxon>environmental samples</taxon>
    </lineage>
</organism>